<dbReference type="AlphaFoldDB" id="A0A3N2RGB9"/>
<dbReference type="EMBL" id="RCTY01000033">
    <property type="protein sequence ID" value="ROU06469.1"/>
    <property type="molecule type" value="Genomic_DNA"/>
</dbReference>
<gene>
    <name evidence="2" type="ORF">D9T17_13535</name>
</gene>
<dbReference type="RefSeq" id="WP_123647902.1">
    <property type="nucleotide sequence ID" value="NZ_RCTY01000033.1"/>
</dbReference>
<evidence type="ECO:0008006" key="4">
    <source>
        <dbReference type="Google" id="ProtNLM"/>
    </source>
</evidence>
<accession>A0A3N2RGB9</accession>
<evidence type="ECO:0000313" key="3">
    <source>
        <dbReference type="Proteomes" id="UP000275910"/>
    </source>
</evidence>
<protein>
    <recommendedName>
        <fullName evidence="4">Transmembrane protein</fullName>
    </recommendedName>
</protein>
<comment type="caution">
    <text evidence="2">The sequence shown here is derived from an EMBL/GenBank/DDBJ whole genome shotgun (WGS) entry which is preliminary data.</text>
</comment>
<reference evidence="2 3" key="1">
    <citation type="submission" date="2018-10" db="EMBL/GenBank/DDBJ databases">
        <title>The genome of Lysobacter enzymogenes OH11.</title>
        <authorList>
            <person name="Liu F."/>
            <person name="Zhao Y."/>
            <person name="Qian G."/>
            <person name="Chen Y."/>
            <person name="Xu H."/>
        </authorList>
    </citation>
    <scope>NUCLEOTIDE SEQUENCE [LARGE SCALE GENOMIC DNA]</scope>
    <source>
        <strain evidence="2 3">OH11</strain>
    </source>
</reference>
<evidence type="ECO:0000256" key="1">
    <source>
        <dbReference type="SAM" id="Phobius"/>
    </source>
</evidence>
<dbReference type="Proteomes" id="UP000275910">
    <property type="component" value="Unassembled WGS sequence"/>
</dbReference>
<organism evidence="2 3">
    <name type="scientific">Lysobacter enzymogenes</name>
    <dbReference type="NCBI Taxonomy" id="69"/>
    <lineage>
        <taxon>Bacteria</taxon>
        <taxon>Pseudomonadati</taxon>
        <taxon>Pseudomonadota</taxon>
        <taxon>Gammaproteobacteria</taxon>
        <taxon>Lysobacterales</taxon>
        <taxon>Lysobacteraceae</taxon>
        <taxon>Lysobacter</taxon>
    </lineage>
</organism>
<proteinExistence type="predicted"/>
<feature type="transmembrane region" description="Helical" evidence="1">
    <location>
        <begin position="61"/>
        <end position="80"/>
    </location>
</feature>
<keyword evidence="1" id="KW-1133">Transmembrane helix</keyword>
<evidence type="ECO:0000313" key="2">
    <source>
        <dbReference type="EMBL" id="ROU06469.1"/>
    </source>
</evidence>
<keyword evidence="1" id="KW-0472">Membrane</keyword>
<sequence length="100" mass="11114">MNWKRRLSSALVAVFSAGWLLPIWLGVATYLDFWRAEVLPRMDGTLIGNSFPFLDFSKQCIGWGLAWLAAALAFWAYLGFSTLLRARAACGSDAGRSETH</sequence>
<name>A0A3N2RGB9_LYSEN</name>
<keyword evidence="1" id="KW-0812">Transmembrane</keyword>